<dbReference type="Proteomes" id="UP000267798">
    <property type="component" value="Unassembled WGS sequence"/>
</dbReference>
<dbReference type="EMBL" id="QXQB01000003">
    <property type="protein sequence ID" value="RJX38683.1"/>
    <property type="molecule type" value="Genomic_DNA"/>
</dbReference>
<dbReference type="AlphaFoldDB" id="A0A3A6PS77"/>
<feature type="transmembrane region" description="Helical" evidence="1">
    <location>
        <begin position="6"/>
        <end position="24"/>
    </location>
</feature>
<accession>A0A3A6PS77</accession>
<gene>
    <name evidence="2" type="ORF">D3P09_14140</name>
</gene>
<keyword evidence="3" id="KW-1185">Reference proteome</keyword>
<keyword evidence="1" id="KW-1133">Transmembrane helix</keyword>
<feature type="transmembrane region" description="Helical" evidence="1">
    <location>
        <begin position="44"/>
        <end position="63"/>
    </location>
</feature>
<feature type="transmembrane region" description="Helical" evidence="1">
    <location>
        <begin position="109"/>
        <end position="129"/>
    </location>
</feature>
<keyword evidence="1" id="KW-0472">Membrane</keyword>
<feature type="transmembrane region" description="Helical" evidence="1">
    <location>
        <begin position="69"/>
        <end position="89"/>
    </location>
</feature>
<name>A0A3A6PS77_9BACL</name>
<keyword evidence="1" id="KW-0812">Transmembrane</keyword>
<protein>
    <recommendedName>
        <fullName evidence="4">DUF2178 domain-containing protein</fullName>
    </recommendedName>
</protein>
<feature type="transmembrane region" description="Helical" evidence="1">
    <location>
        <begin position="135"/>
        <end position="153"/>
    </location>
</feature>
<proteinExistence type="predicted"/>
<dbReference type="OrthoDB" id="2734587at2"/>
<evidence type="ECO:0000313" key="2">
    <source>
        <dbReference type="EMBL" id="RJX38683.1"/>
    </source>
</evidence>
<evidence type="ECO:0000256" key="1">
    <source>
        <dbReference type="SAM" id="Phobius"/>
    </source>
</evidence>
<comment type="caution">
    <text evidence="2">The sequence shown here is derived from an EMBL/GenBank/DDBJ whole genome shotgun (WGS) entry which is preliminary data.</text>
</comment>
<evidence type="ECO:0000313" key="3">
    <source>
        <dbReference type="Proteomes" id="UP000267798"/>
    </source>
</evidence>
<reference evidence="2 3" key="1">
    <citation type="submission" date="2018-09" db="EMBL/GenBank/DDBJ databases">
        <title>Paenibacillus aracenensis nov. sp. isolated from a cave in southern Spain.</title>
        <authorList>
            <person name="Jurado V."/>
            <person name="Gutierrez-Patricio S."/>
            <person name="Gonzalez-Pimentel J.L."/>
            <person name="Miller A.Z."/>
            <person name="Laiz L."/>
            <person name="Saiz-Jimenez C."/>
        </authorList>
    </citation>
    <scope>NUCLEOTIDE SEQUENCE [LARGE SCALE GENOMIC DNA]</scope>
    <source>
        <strain evidence="2 3">JCM 19203</strain>
    </source>
</reference>
<sequence>MVYLGIYGGLLFGIAGWYFGRRAAAKNNGLDEMLAYMTAKSRSISWYFTIAAIYVLLSLEVFGLSVGTIPALAILLFVLLGSWGLSFFILQARMTADPDDDTGKGKLQLVISITIGASMLILFAIISALTGEWRFLLAAIPPVMLNVLIMTSLRKKQADSGKKAG</sequence>
<dbReference type="RefSeq" id="WP_120111155.1">
    <property type="nucleotide sequence ID" value="NZ_QXQB01000003.1"/>
</dbReference>
<organism evidence="2 3">
    <name type="scientific">Paenibacillus pinisoli</name>
    <dbReference type="NCBI Taxonomy" id="1276110"/>
    <lineage>
        <taxon>Bacteria</taxon>
        <taxon>Bacillati</taxon>
        <taxon>Bacillota</taxon>
        <taxon>Bacilli</taxon>
        <taxon>Bacillales</taxon>
        <taxon>Paenibacillaceae</taxon>
        <taxon>Paenibacillus</taxon>
    </lineage>
</organism>
<evidence type="ECO:0008006" key="4">
    <source>
        <dbReference type="Google" id="ProtNLM"/>
    </source>
</evidence>